<organism evidence="2 3">
    <name type="scientific">Arctia plantaginis</name>
    <name type="common">Wood tiger moth</name>
    <name type="synonym">Phalaena plantaginis</name>
    <dbReference type="NCBI Taxonomy" id="874455"/>
    <lineage>
        <taxon>Eukaryota</taxon>
        <taxon>Metazoa</taxon>
        <taxon>Ecdysozoa</taxon>
        <taxon>Arthropoda</taxon>
        <taxon>Hexapoda</taxon>
        <taxon>Insecta</taxon>
        <taxon>Pterygota</taxon>
        <taxon>Neoptera</taxon>
        <taxon>Endopterygota</taxon>
        <taxon>Lepidoptera</taxon>
        <taxon>Glossata</taxon>
        <taxon>Ditrysia</taxon>
        <taxon>Noctuoidea</taxon>
        <taxon>Erebidae</taxon>
        <taxon>Arctiinae</taxon>
        <taxon>Arctia</taxon>
    </lineage>
</organism>
<dbReference type="SUPFAM" id="SSF51735">
    <property type="entry name" value="NAD(P)-binding Rossmann-fold domains"/>
    <property type="match status" value="1"/>
</dbReference>
<dbReference type="SMART" id="SM00825">
    <property type="entry name" value="PKS_KS"/>
    <property type="match status" value="1"/>
</dbReference>
<dbReference type="GO" id="GO:0016491">
    <property type="term" value="F:oxidoreductase activity"/>
    <property type="evidence" value="ECO:0007669"/>
    <property type="project" value="InterPro"/>
</dbReference>
<reference evidence="2 3" key="1">
    <citation type="submission" date="2020-04" db="EMBL/GenBank/DDBJ databases">
        <authorList>
            <person name="Wallbank WR R."/>
            <person name="Pardo Diaz C."/>
            <person name="Kozak K."/>
            <person name="Martin S."/>
            <person name="Jiggins C."/>
            <person name="Moest M."/>
            <person name="Warren A I."/>
            <person name="Byers J.R.P. K."/>
            <person name="Montejo-Kovacevich G."/>
            <person name="Yen C E."/>
        </authorList>
    </citation>
    <scope>NUCLEOTIDE SEQUENCE [LARGE SCALE GENOMIC DNA]</scope>
</reference>
<dbReference type="InterPro" id="IPR020843">
    <property type="entry name" value="ER"/>
</dbReference>
<dbReference type="SMART" id="SM00827">
    <property type="entry name" value="PKS_AT"/>
    <property type="match status" value="1"/>
</dbReference>
<dbReference type="SUPFAM" id="SSF53474">
    <property type="entry name" value="alpha/beta-Hydrolases"/>
    <property type="match status" value="1"/>
</dbReference>
<dbReference type="Gene3D" id="3.10.129.110">
    <property type="entry name" value="Polyketide synthase dehydratase"/>
    <property type="match status" value="1"/>
</dbReference>
<dbReference type="PANTHER" id="PTHR43775:SF23">
    <property type="entry name" value="FATTY ACID SYNTHASE 3"/>
    <property type="match status" value="1"/>
</dbReference>
<dbReference type="CDD" id="cd00833">
    <property type="entry name" value="PKS"/>
    <property type="match status" value="1"/>
</dbReference>
<dbReference type="InterPro" id="IPR011032">
    <property type="entry name" value="GroES-like_sf"/>
</dbReference>
<dbReference type="Gene3D" id="3.40.366.10">
    <property type="entry name" value="Malonyl-Coenzyme A Acyl Carrier Protein, domain 2"/>
    <property type="match status" value="1"/>
</dbReference>
<accession>A0A8S1A853</accession>
<dbReference type="Pfam" id="PF21149">
    <property type="entry name" value="FAS_pseudo-KR"/>
    <property type="match status" value="1"/>
</dbReference>
<dbReference type="PANTHER" id="PTHR43775">
    <property type="entry name" value="FATTY ACID SYNTHASE"/>
    <property type="match status" value="1"/>
</dbReference>
<dbReference type="InterPro" id="IPR016035">
    <property type="entry name" value="Acyl_Trfase/lysoPLipase"/>
</dbReference>
<dbReference type="InterPro" id="IPR020841">
    <property type="entry name" value="PKS_Beta-ketoAc_synthase_dom"/>
</dbReference>
<dbReference type="InterPro" id="IPR014043">
    <property type="entry name" value="Acyl_transferase_dom"/>
</dbReference>
<gene>
    <name evidence="2" type="ORF">APLA_LOCUS8385</name>
</gene>
<dbReference type="Pfam" id="PF00698">
    <property type="entry name" value="Acyl_transf_1"/>
    <property type="match status" value="1"/>
</dbReference>
<comment type="caution">
    <text evidence="2">The sequence shown here is derived from an EMBL/GenBank/DDBJ whole genome shotgun (WGS) entry which is preliminary data.</text>
</comment>
<dbReference type="SUPFAM" id="SSF50129">
    <property type="entry name" value="GroES-like"/>
    <property type="match status" value="1"/>
</dbReference>
<dbReference type="Proteomes" id="UP000494106">
    <property type="component" value="Unassembled WGS sequence"/>
</dbReference>
<dbReference type="InterPro" id="IPR036291">
    <property type="entry name" value="NAD(P)-bd_dom_sf"/>
</dbReference>
<dbReference type="SUPFAM" id="SSF55048">
    <property type="entry name" value="Probable ACP-binding domain of malonyl-CoA ACP transacylase"/>
    <property type="match status" value="1"/>
</dbReference>
<dbReference type="InterPro" id="IPR049391">
    <property type="entry name" value="FAS_pseudo-KR"/>
</dbReference>
<proteinExistence type="predicted"/>
<name>A0A8S1A853_ARCPL</name>
<dbReference type="InterPro" id="IPR014030">
    <property type="entry name" value="Ketoacyl_synth_N"/>
</dbReference>
<dbReference type="InterPro" id="IPR014031">
    <property type="entry name" value="Ketoacyl_synth_C"/>
</dbReference>
<dbReference type="Pfam" id="PF02801">
    <property type="entry name" value="Ketoacyl-synt_C"/>
    <property type="match status" value="1"/>
</dbReference>
<dbReference type="GO" id="GO:0004312">
    <property type="term" value="F:fatty acid synthase activity"/>
    <property type="evidence" value="ECO:0007669"/>
    <property type="project" value="TreeGrafter"/>
</dbReference>
<sequence>MTGEEVVISGISGIFPKSDTVLELKANLFNQINMVEEVNYDTIKHPNLPQYLGKMNNLHKFDAQFFRVTHWQADSLDPLCRKVMECAFSAIYDSGTNPLSLSGNKLGVFIGSSYADVTQLNTYDTFRKNIFIISGSSKAVLANRISYWIDSKAPSLTIDQGCASSMACLELAYDSIKRGDCEAALVGGCNACVHPGLSFNLKSAGHLCLDGKTKCFDKKGDGYVRSEAISLLFLQKAKDAKRIYTEIVHIKGKYFTEPDDFLGIRKSENIEKFLQEFYSEVTVSPSEVEYVEACGLGIAEADRNELDAIGRHFAKSNPVKVGCIKSNMGHTEAASGVCAITKEMSNYQSNIPRLILLSGREDNGLNKVMDMLINQPINPEQISLLHNIYKTNIPSHTGRSYLLLDSNQKEETECLAQSFQVYSGTSRPVWFLYSGMGSQWCGMGAELLKIPVFAAAIERCRVVLEPLGIDILHILTGLDESMFDNNITYSMLAIVAMQIGLTDVLKAIGIVADNYIEIVIGHSLGEAGCAYADGCLTVEEAILLSYFRGIVAIGMPLIRGSMAAVGLGYKDILPLCPPEIDVACHNSASSSTLSGPADIMNQFVSDLVSQGFFAKEVPCSNIAYHSRYVHDLAPKMMAYLKKLIRNPKLRSHKWISTLFLKQDWEKDIVKYASAEYFTSGLTNPVVFEENATEIPQNAIVIEIAPHGLLQSIIRRSHSTCTHISLTKRDCPSPINFLLEAVGKLHQEGLNLKMEVLYPKVEFPVSTSTPLLSHLVEWEHSTDWPILTCKRKTMKMACAREVAISLHDDDYKFIKGYARNGIYEFPESALLVLVWQTLGMREGNMYTQMSIAFKDIIFHNRLEVELEDVIRLRITIGNATNRFEVINRDRLIVSGFVEPAENDLNCKQKDFKLIPDDMTLKGDILYNILNMKGYSYSEEFHCIHSINTQTNVAYIKWNGEWATFIDSLLQVSSFSRNHDGVSTPKVINNLSIQVDEHKKAFTTVLNNTMCYKSEMLSTNSIRCGGIQIGGVIFDDNVPVKPIPDVILAREFMPENFKGNIDINTAIFIIMQLVANNVDDNIISVTEILTSKSESMIDIIKVNAEKNPFNSYEVKSINIDKHILDEIEMSTTNLFIAYNTNIHTNGMLRILIDVIKKGAFTLTLEENIRYMEKEINYNIITRIPIDNNVVLILLKKRNLWVEKNLVYFTIDHDIQFSWLRRVLDELHKRRSVILVSEKHPACGLLGLIKCLRQDKQNQIRLVIVEDNNTPSFNPDNAFYKQQLEKNLAVNVYKKVHYAGPSSRDCLKAIGKVPEKSSFFGMDFSGTNGYGERVMGLVSDGAIRSTIKLNQAIVWPVPTHWSLEDAATVPLPYMYAYYCLVIKGTIEKNQTVFVTSGAEALGQAVISICLSFGINVLTSVRDKREHTFLLKLFPALKDENIICSGHETLVDEVIERTKNLKCNLVINSSTGYFREAAMKCVAFVGLFLDVSESDMRENMNFGMYYLSNDKSYMAVNISAVFRSSNNDNERKVLQRLVADGILTGAVRPLSRVIFSPLEISRAFQLVSSKMDRGKVLVKMDELSTSSLRLNVIPSSDFSEGTHIIVCEKGNLGVNIIDYLVSRGAKNILVHLKSRNAYLLHKLIYWKEKAINIQMNSANLQTREGCNKLINAGEKLGCIKSIFIVHDYKEKVPCENFDNDFKLSYLETFMVTANLDSVSRNISSLSYFAVIGTCSKNLGNEYAMSACDKICEARRNIGLPGLILRTIDPNKFIQNSSNEPLNTEVLSVCYTLDVGMKMNYENVIICNLHKKDNNSFNIDKILALSEIDDYNLPLEKLNVSNSDIEKIRLELKPILYPSEDLLNLTPLSLNKLWNKVKGNDLNCHKGLGVFYNYLDANECNVMDLFVPMKTLIANYEQIKLNFEISSRFYLLGYSFGVNIALEVAKIFETEGRTGVIYCLDSSPDALKSQIVAYLGNVSDEQLQNIILEHMYYLMTGQKSIKLKEDLQTHFNENWSVKVDICMRHLRGMVEYSFDFQKFVLESAYNRIKLAKTYECNFKLQSELILIRGIHHPKAEELGEDYNLSKYTESSVRVFPIESDHASAPYNNRISNIINKKLDPSVLEDFKQENLCEFYCKE</sequence>
<evidence type="ECO:0000313" key="2">
    <source>
        <dbReference type="EMBL" id="CAB3240804.1"/>
    </source>
</evidence>
<evidence type="ECO:0000259" key="1">
    <source>
        <dbReference type="PROSITE" id="PS52004"/>
    </source>
</evidence>
<evidence type="ECO:0000313" key="3">
    <source>
        <dbReference type="Proteomes" id="UP000494106"/>
    </source>
</evidence>
<dbReference type="Gene3D" id="3.40.50.1820">
    <property type="entry name" value="alpha/beta hydrolase"/>
    <property type="match status" value="1"/>
</dbReference>
<dbReference type="SUPFAM" id="SSF53901">
    <property type="entry name" value="Thiolase-like"/>
    <property type="match status" value="2"/>
</dbReference>
<dbReference type="InterPro" id="IPR050091">
    <property type="entry name" value="PKS_NRPS_Biosynth_Enz"/>
</dbReference>
<dbReference type="InterPro" id="IPR029058">
    <property type="entry name" value="AB_hydrolase_fold"/>
</dbReference>
<dbReference type="OrthoDB" id="329835at2759"/>
<dbReference type="EMBL" id="CADEBC010000506">
    <property type="protein sequence ID" value="CAB3240804.1"/>
    <property type="molecule type" value="Genomic_DNA"/>
</dbReference>
<dbReference type="InterPro" id="IPR016036">
    <property type="entry name" value="Malonyl_transacylase_ACP-bd"/>
</dbReference>
<dbReference type="InterPro" id="IPR042104">
    <property type="entry name" value="PKS_dehydratase_sf"/>
</dbReference>
<feature type="domain" description="Ketosynthase family 3 (KS3)" evidence="1">
    <location>
        <begin position="3"/>
        <end position="381"/>
    </location>
</feature>
<dbReference type="SUPFAM" id="SSF52151">
    <property type="entry name" value="FabD/lysophospholipase-like"/>
    <property type="match status" value="1"/>
</dbReference>
<dbReference type="PROSITE" id="PS52004">
    <property type="entry name" value="KS3_2"/>
    <property type="match status" value="1"/>
</dbReference>
<keyword evidence="3" id="KW-1185">Reference proteome</keyword>
<dbReference type="SMART" id="SM00829">
    <property type="entry name" value="PKS_ER"/>
    <property type="match status" value="1"/>
</dbReference>
<dbReference type="GO" id="GO:0006633">
    <property type="term" value="P:fatty acid biosynthetic process"/>
    <property type="evidence" value="ECO:0007669"/>
    <property type="project" value="TreeGrafter"/>
</dbReference>
<protein>
    <recommendedName>
        <fullName evidence="1">Ketosynthase family 3 (KS3) domain-containing protein</fullName>
    </recommendedName>
</protein>
<dbReference type="Pfam" id="PF00109">
    <property type="entry name" value="ketoacyl-synt"/>
    <property type="match status" value="1"/>
</dbReference>
<dbReference type="InterPro" id="IPR001227">
    <property type="entry name" value="Ac_transferase_dom_sf"/>
</dbReference>
<dbReference type="Gene3D" id="3.90.180.10">
    <property type="entry name" value="Medium-chain alcohol dehydrogenases, catalytic domain"/>
    <property type="match status" value="1"/>
</dbReference>
<dbReference type="InterPro" id="IPR016039">
    <property type="entry name" value="Thiolase-like"/>
</dbReference>
<dbReference type="CDD" id="cd05195">
    <property type="entry name" value="enoyl_red"/>
    <property type="match status" value="1"/>
</dbReference>
<dbReference type="Gene3D" id="3.30.70.3290">
    <property type="match status" value="1"/>
</dbReference>
<dbReference type="Gene3D" id="3.40.47.10">
    <property type="match status" value="1"/>
</dbReference>